<dbReference type="EMBL" id="CP061172">
    <property type="protein sequence ID" value="QNR65083.1"/>
    <property type="molecule type" value="Genomic_DNA"/>
</dbReference>
<gene>
    <name evidence="1" type="ORF">IAQ67_14220</name>
</gene>
<dbReference type="RefSeq" id="WP_190296994.1">
    <property type="nucleotide sequence ID" value="NZ_CP061172.1"/>
</dbReference>
<proteinExistence type="predicted"/>
<sequence length="363" mass="41716">MFKLEKTHGVHAEGVKKREHVTKAALASLRLALKAYFNTYYICSKKRLVSGMSVTPSDPLYDISMGQIDRLCENVDYQEQYMQTIFHFHHFFELFLKDTLRRVHVNLANKIMLNGKDSSEILKVLLNTGDVDIKQDNTAEFAVALDRVCTLSKRTDGSVPIVVKTIIDYKNTLKDLNTLRNKAWHKGIYILKITELDQFISQNILPLLVKVLKTTQYGDLEKYWKYEEVEFDPINEIISAGSSGVVDYKRIAFFKSYGLACYRIPRWNFDLLDIKAKAKAIVRTVHDLELETCYVCKEETLLVSTVSDHEIDQEGNFLGAWWNTTAAECLNCSLSVFPDAGEPKNYGVKKEILWKSGDYEYET</sequence>
<accession>A0A7H0Y1X5</accession>
<reference evidence="1 2" key="1">
    <citation type="submission" date="2020-09" db="EMBL/GenBank/DDBJ databases">
        <title>Characterization of Paenibacillus peoriae strain ZF390 with broad-spectrum antimicrobial activity as a potential biocontrol agent.</title>
        <authorList>
            <person name="Li L."/>
            <person name="Zhao Y."/>
            <person name="Li B."/>
            <person name="Xie X."/>
        </authorList>
    </citation>
    <scope>NUCLEOTIDE SEQUENCE [LARGE SCALE GENOMIC DNA]</scope>
    <source>
        <strain evidence="1 2">ZF390</strain>
    </source>
</reference>
<name>A0A7H0Y1X5_9BACL</name>
<organism evidence="1 2">
    <name type="scientific">Paenibacillus peoriae</name>
    <dbReference type="NCBI Taxonomy" id="59893"/>
    <lineage>
        <taxon>Bacteria</taxon>
        <taxon>Bacillati</taxon>
        <taxon>Bacillota</taxon>
        <taxon>Bacilli</taxon>
        <taxon>Bacillales</taxon>
        <taxon>Paenibacillaceae</taxon>
        <taxon>Paenibacillus</taxon>
    </lineage>
</organism>
<evidence type="ECO:0000313" key="2">
    <source>
        <dbReference type="Proteomes" id="UP000516384"/>
    </source>
</evidence>
<dbReference type="AlphaFoldDB" id="A0A7H0Y1X5"/>
<dbReference type="Proteomes" id="UP000516384">
    <property type="component" value="Chromosome"/>
</dbReference>
<evidence type="ECO:0000313" key="1">
    <source>
        <dbReference type="EMBL" id="QNR65083.1"/>
    </source>
</evidence>
<protein>
    <submittedName>
        <fullName evidence="1">Uncharacterized protein</fullName>
    </submittedName>
</protein>